<dbReference type="EMBL" id="LGRX02027015">
    <property type="protein sequence ID" value="KAK3249936.1"/>
    <property type="molecule type" value="Genomic_DNA"/>
</dbReference>
<evidence type="ECO:0000313" key="1">
    <source>
        <dbReference type="EMBL" id="KAK3249936.1"/>
    </source>
</evidence>
<sequence>MEATLRILHGERKDKHIICRRTPPKPGFHIGKVAALDIKFTDTDSEEPVFPRVSIFDPAARGGSESSRMCHVVSEELKGKSITELEEDLLEVEGLDSAQKGHRLQQRVAAISANRVKLVAVSEEAAQKIESGAVKIPGVNDYAVQRVALMKEVDKLAELDVVLVDSGSVIDPEFDIEALCHPSYPKTDKKDIATFARLRQLYKGRLFSFIASEEAYRWLTAQEGSQAKVTVEHKANRGGELGGETETAIQDLGRHEYKASATTWRRASRIPWIQ</sequence>
<protein>
    <submittedName>
        <fullName evidence="1">Uncharacterized protein</fullName>
    </submittedName>
</protein>
<accession>A0AAE0F2S0</accession>
<comment type="caution">
    <text evidence="1">The sequence shown here is derived from an EMBL/GenBank/DDBJ whole genome shotgun (WGS) entry which is preliminary data.</text>
</comment>
<dbReference type="Proteomes" id="UP001190700">
    <property type="component" value="Unassembled WGS sequence"/>
</dbReference>
<evidence type="ECO:0000313" key="2">
    <source>
        <dbReference type="Proteomes" id="UP001190700"/>
    </source>
</evidence>
<proteinExistence type="predicted"/>
<reference evidence="1 2" key="1">
    <citation type="journal article" date="2015" name="Genome Biol. Evol.">
        <title>Comparative Genomics of a Bacterivorous Green Alga Reveals Evolutionary Causalities and Consequences of Phago-Mixotrophic Mode of Nutrition.</title>
        <authorList>
            <person name="Burns J.A."/>
            <person name="Paasch A."/>
            <person name="Narechania A."/>
            <person name="Kim E."/>
        </authorList>
    </citation>
    <scope>NUCLEOTIDE SEQUENCE [LARGE SCALE GENOMIC DNA]</scope>
    <source>
        <strain evidence="1 2">PLY_AMNH</strain>
    </source>
</reference>
<name>A0AAE0F2S0_9CHLO</name>
<gene>
    <name evidence="1" type="ORF">CYMTET_40654</name>
</gene>
<dbReference type="AlphaFoldDB" id="A0AAE0F2S0"/>
<organism evidence="1 2">
    <name type="scientific">Cymbomonas tetramitiformis</name>
    <dbReference type="NCBI Taxonomy" id="36881"/>
    <lineage>
        <taxon>Eukaryota</taxon>
        <taxon>Viridiplantae</taxon>
        <taxon>Chlorophyta</taxon>
        <taxon>Pyramimonadophyceae</taxon>
        <taxon>Pyramimonadales</taxon>
        <taxon>Pyramimonadaceae</taxon>
        <taxon>Cymbomonas</taxon>
    </lineage>
</organism>
<keyword evidence="2" id="KW-1185">Reference proteome</keyword>